<dbReference type="GO" id="GO:0030026">
    <property type="term" value="P:intracellular manganese ion homeostasis"/>
    <property type="evidence" value="ECO:0007669"/>
    <property type="project" value="InterPro"/>
</dbReference>
<evidence type="ECO:0000256" key="3">
    <source>
        <dbReference type="ARBA" id="ARBA00022989"/>
    </source>
</evidence>
<evidence type="ECO:0000256" key="2">
    <source>
        <dbReference type="ARBA" id="ARBA00022692"/>
    </source>
</evidence>
<keyword evidence="2 5" id="KW-0812">Transmembrane</keyword>
<feature type="transmembrane region" description="Helical" evidence="5">
    <location>
        <begin position="236"/>
        <end position="258"/>
    </location>
</feature>
<dbReference type="GO" id="GO:0012505">
    <property type="term" value="C:endomembrane system"/>
    <property type="evidence" value="ECO:0007669"/>
    <property type="project" value="UniProtKB-SubCell"/>
</dbReference>
<sequence>MTIMNMAPHLLKALKRFQANESMGYEVYRRLSEDPRLSFDNAETLRKIAEHEKTHVEIFAKYLGPEVSKPSRIERMLLRSRILGFTFTLKRMEMIQARVMSKAIRQELIQVIPELDFIFQEEDMIDMDLLSLLDEERLVYVSSIVLGLNDALVELSGAIAGFTFAMRNNRLIALAGIITGISASLSMAASEFLSTRADGNHSKKTPGKAALITGIAYVLTVSLMVLPYILLPEDQYLISLAIMLGVVISVIAVFSFYVSVTRAESFKKQFGVMAAISLSVAFASFVIGIMVKNALGIEI</sequence>
<dbReference type="Pfam" id="PF01988">
    <property type="entry name" value="VIT1"/>
    <property type="match status" value="1"/>
</dbReference>
<evidence type="ECO:0000313" key="7">
    <source>
        <dbReference type="Proteomes" id="UP000675379"/>
    </source>
</evidence>
<comment type="subcellular location">
    <subcellularLocation>
        <location evidence="1">Endomembrane system</location>
        <topology evidence="1">Multi-pass membrane protein</topology>
    </subcellularLocation>
</comment>
<evidence type="ECO:0000313" key="6">
    <source>
        <dbReference type="EMBL" id="MBR0575602.1"/>
    </source>
</evidence>
<keyword evidence="4 5" id="KW-0472">Membrane</keyword>
<evidence type="ECO:0000256" key="5">
    <source>
        <dbReference type="SAM" id="Phobius"/>
    </source>
</evidence>
<feature type="transmembrane region" description="Helical" evidence="5">
    <location>
        <begin position="209"/>
        <end position="230"/>
    </location>
</feature>
<dbReference type="GO" id="GO:0005384">
    <property type="term" value="F:manganese ion transmembrane transporter activity"/>
    <property type="evidence" value="ECO:0007669"/>
    <property type="project" value="InterPro"/>
</dbReference>
<evidence type="ECO:0000256" key="4">
    <source>
        <dbReference type="ARBA" id="ARBA00023136"/>
    </source>
</evidence>
<keyword evidence="3 5" id="KW-1133">Transmembrane helix</keyword>
<protein>
    <submittedName>
        <fullName evidence="6">VIT1/CCC1 transporter family protein</fullName>
    </submittedName>
</protein>
<accession>A0A941CN03</accession>
<dbReference type="EMBL" id="JAGSCS010000004">
    <property type="protein sequence ID" value="MBR0575602.1"/>
    <property type="molecule type" value="Genomic_DNA"/>
</dbReference>
<evidence type="ECO:0000256" key="1">
    <source>
        <dbReference type="ARBA" id="ARBA00004127"/>
    </source>
</evidence>
<dbReference type="SUPFAM" id="SSF47240">
    <property type="entry name" value="Ferritin-like"/>
    <property type="match status" value="1"/>
</dbReference>
<feature type="transmembrane region" description="Helical" evidence="5">
    <location>
        <begin position="171"/>
        <end position="189"/>
    </location>
</feature>
<feature type="transmembrane region" description="Helical" evidence="5">
    <location>
        <begin position="270"/>
        <end position="291"/>
    </location>
</feature>
<proteinExistence type="predicted"/>
<comment type="caution">
    <text evidence="6">The sequence shown here is derived from an EMBL/GenBank/DDBJ whole genome shotgun (WGS) entry which is preliminary data.</text>
</comment>
<dbReference type="InterPro" id="IPR008217">
    <property type="entry name" value="Ccc1_fam"/>
</dbReference>
<keyword evidence="7" id="KW-1185">Reference proteome</keyword>
<dbReference type="AlphaFoldDB" id="A0A941CN03"/>
<reference evidence="6" key="1">
    <citation type="submission" date="2021-04" db="EMBL/GenBank/DDBJ databases">
        <title>Proteiniclasticum sedimins sp. nov., an obligate anaerobic bacterium isolated from anaerobic sludge.</title>
        <authorList>
            <person name="Liu J."/>
        </authorList>
    </citation>
    <scope>NUCLEOTIDE SEQUENCE</scope>
    <source>
        <strain evidence="6">BAD-10</strain>
    </source>
</reference>
<dbReference type="Proteomes" id="UP000675379">
    <property type="component" value="Unassembled WGS sequence"/>
</dbReference>
<name>A0A941CN03_9CLOT</name>
<organism evidence="6 7">
    <name type="scientific">Proteiniclasticum sediminis</name>
    <dbReference type="NCBI Taxonomy" id="2804028"/>
    <lineage>
        <taxon>Bacteria</taxon>
        <taxon>Bacillati</taxon>
        <taxon>Bacillota</taxon>
        <taxon>Clostridia</taxon>
        <taxon>Eubacteriales</taxon>
        <taxon>Clostridiaceae</taxon>
        <taxon>Proteiniclasticum</taxon>
    </lineage>
</organism>
<dbReference type="InterPro" id="IPR009078">
    <property type="entry name" value="Ferritin-like_SF"/>
</dbReference>
<gene>
    <name evidence="6" type="ORF">KCG48_04520</name>
</gene>